<keyword evidence="6 19" id="KW-0812">Transmembrane</keyword>
<keyword evidence="5 23" id="KW-0808">Transferase</keyword>
<evidence type="ECO:0000256" key="4">
    <source>
        <dbReference type="ARBA" id="ARBA00022519"/>
    </source>
</evidence>
<evidence type="ECO:0000256" key="10">
    <source>
        <dbReference type="ARBA" id="ARBA00022989"/>
    </source>
</evidence>
<dbReference type="CDD" id="cd05387">
    <property type="entry name" value="BY-kinase"/>
    <property type="match status" value="1"/>
</dbReference>
<dbReference type="Pfam" id="PF13614">
    <property type="entry name" value="AAA_31"/>
    <property type="match status" value="1"/>
</dbReference>
<dbReference type="RefSeq" id="WP_175225928.1">
    <property type="nucleotide sequence ID" value="NZ_CADIKH010000006.1"/>
</dbReference>
<evidence type="ECO:0000259" key="22">
    <source>
        <dbReference type="Pfam" id="PF13807"/>
    </source>
</evidence>
<protein>
    <recommendedName>
        <fullName evidence="16">Putative tyrosine-protein kinase EpsB</fullName>
    </recommendedName>
    <alternativeName>
        <fullName evidence="17">EPS I polysaccharide export protein EpsB</fullName>
    </alternativeName>
</protein>
<proteinExistence type="inferred from homology"/>
<evidence type="ECO:0000256" key="12">
    <source>
        <dbReference type="ARBA" id="ARBA00023137"/>
    </source>
</evidence>
<dbReference type="SUPFAM" id="SSF52540">
    <property type="entry name" value="P-loop containing nucleoside triphosphate hydrolases"/>
    <property type="match status" value="1"/>
</dbReference>
<dbReference type="NCBIfam" id="TIGR01007">
    <property type="entry name" value="eps_fam"/>
    <property type="match status" value="1"/>
</dbReference>
<keyword evidence="11 19" id="KW-0472">Membrane</keyword>
<evidence type="ECO:0000256" key="3">
    <source>
        <dbReference type="ARBA" id="ARBA00022475"/>
    </source>
</evidence>
<feature type="domain" description="AAA" evidence="21">
    <location>
        <begin position="547"/>
        <end position="668"/>
    </location>
</feature>
<evidence type="ECO:0000256" key="18">
    <source>
        <dbReference type="SAM" id="Coils"/>
    </source>
</evidence>
<dbReference type="PANTHER" id="PTHR32309:SF32">
    <property type="entry name" value="TYROSINE-PROTEIN KINASE ETK-RELATED"/>
    <property type="match status" value="1"/>
</dbReference>
<evidence type="ECO:0000256" key="19">
    <source>
        <dbReference type="SAM" id="Phobius"/>
    </source>
</evidence>
<evidence type="ECO:0000256" key="6">
    <source>
        <dbReference type="ARBA" id="ARBA00022692"/>
    </source>
</evidence>
<dbReference type="Pfam" id="PF02706">
    <property type="entry name" value="Wzz"/>
    <property type="match status" value="1"/>
</dbReference>
<dbReference type="Gene3D" id="3.40.50.300">
    <property type="entry name" value="P-loop containing nucleotide triphosphate hydrolases"/>
    <property type="match status" value="1"/>
</dbReference>
<dbReference type="PANTHER" id="PTHR32309">
    <property type="entry name" value="TYROSINE-PROTEIN KINASE"/>
    <property type="match status" value="1"/>
</dbReference>
<dbReference type="Pfam" id="PF13807">
    <property type="entry name" value="GNVR"/>
    <property type="match status" value="1"/>
</dbReference>
<dbReference type="InterPro" id="IPR027417">
    <property type="entry name" value="P-loop_NTPase"/>
</dbReference>
<accession>A0A6J5DCG2</accession>
<dbReference type="InterPro" id="IPR025669">
    <property type="entry name" value="AAA_dom"/>
</dbReference>
<dbReference type="GO" id="GO:0004713">
    <property type="term" value="F:protein tyrosine kinase activity"/>
    <property type="evidence" value="ECO:0007669"/>
    <property type="project" value="UniProtKB-KW"/>
</dbReference>
<evidence type="ECO:0000256" key="8">
    <source>
        <dbReference type="ARBA" id="ARBA00022777"/>
    </source>
</evidence>
<dbReference type="InterPro" id="IPR005702">
    <property type="entry name" value="Wzc-like_C"/>
</dbReference>
<evidence type="ECO:0000256" key="5">
    <source>
        <dbReference type="ARBA" id="ARBA00022679"/>
    </source>
</evidence>
<evidence type="ECO:0000256" key="14">
    <source>
        <dbReference type="ARBA" id="ARBA00053015"/>
    </source>
</evidence>
<organism evidence="23 24">
    <name type="scientific">Paraburkholderia humisilvae</name>
    <dbReference type="NCBI Taxonomy" id="627669"/>
    <lineage>
        <taxon>Bacteria</taxon>
        <taxon>Pseudomonadati</taxon>
        <taxon>Pseudomonadota</taxon>
        <taxon>Betaproteobacteria</taxon>
        <taxon>Burkholderiales</taxon>
        <taxon>Burkholderiaceae</taxon>
        <taxon>Paraburkholderia</taxon>
    </lineage>
</organism>
<evidence type="ECO:0000256" key="13">
    <source>
        <dbReference type="ARBA" id="ARBA00023169"/>
    </source>
</evidence>
<keyword evidence="24" id="KW-1185">Reference proteome</keyword>
<evidence type="ECO:0000256" key="17">
    <source>
        <dbReference type="ARBA" id="ARBA00081049"/>
    </source>
</evidence>
<evidence type="ECO:0000256" key="16">
    <source>
        <dbReference type="ARBA" id="ARBA00067833"/>
    </source>
</evidence>
<gene>
    <name evidence="23" type="primary">wzc_2</name>
    <name evidence="23" type="ORF">LMG29542_01608</name>
</gene>
<evidence type="ECO:0000256" key="15">
    <source>
        <dbReference type="ARBA" id="ARBA00054296"/>
    </source>
</evidence>
<comment type="catalytic activity">
    <reaction evidence="14">
        <text>L-tyrosyl-[protein] + ATP = O-phospho-L-tyrosyl-[protein] + ADP + H(+)</text>
        <dbReference type="Rhea" id="RHEA:10596"/>
        <dbReference type="Rhea" id="RHEA-COMP:10136"/>
        <dbReference type="Rhea" id="RHEA-COMP:20101"/>
        <dbReference type="ChEBI" id="CHEBI:15378"/>
        <dbReference type="ChEBI" id="CHEBI:30616"/>
        <dbReference type="ChEBI" id="CHEBI:46858"/>
        <dbReference type="ChEBI" id="CHEBI:61978"/>
        <dbReference type="ChEBI" id="CHEBI:456216"/>
    </reaction>
</comment>
<evidence type="ECO:0000313" key="24">
    <source>
        <dbReference type="Proteomes" id="UP000494363"/>
    </source>
</evidence>
<keyword evidence="10 19" id="KW-1133">Transmembrane helix</keyword>
<keyword evidence="4" id="KW-0997">Cell inner membrane</keyword>
<dbReference type="GO" id="GO:0000271">
    <property type="term" value="P:polysaccharide biosynthetic process"/>
    <property type="evidence" value="ECO:0007669"/>
    <property type="project" value="UniProtKB-KW"/>
</dbReference>
<feature type="domain" description="Polysaccharide chain length determinant N-terminal" evidence="20">
    <location>
        <begin position="16"/>
        <end position="106"/>
    </location>
</feature>
<keyword evidence="18" id="KW-0175">Coiled coil</keyword>
<evidence type="ECO:0000256" key="1">
    <source>
        <dbReference type="ARBA" id="ARBA00004429"/>
    </source>
</evidence>
<reference evidence="23 24" key="1">
    <citation type="submission" date="2020-04" db="EMBL/GenBank/DDBJ databases">
        <authorList>
            <person name="De Canck E."/>
        </authorList>
    </citation>
    <scope>NUCLEOTIDE SEQUENCE [LARGE SCALE GENOMIC DNA]</scope>
    <source>
        <strain evidence="23 24">LMG 29542</strain>
    </source>
</reference>
<name>A0A6J5DCG2_9BURK</name>
<comment type="subcellular location">
    <subcellularLocation>
        <location evidence="1">Cell inner membrane</location>
        <topology evidence="1">Multi-pass membrane protein</topology>
    </subcellularLocation>
</comment>
<keyword evidence="9" id="KW-0067">ATP-binding</keyword>
<feature type="coiled-coil region" evidence="18">
    <location>
        <begin position="290"/>
        <end position="317"/>
    </location>
</feature>
<dbReference type="InterPro" id="IPR003856">
    <property type="entry name" value="LPS_length_determ_N"/>
</dbReference>
<dbReference type="InterPro" id="IPR032807">
    <property type="entry name" value="GNVR"/>
</dbReference>
<keyword evidence="13" id="KW-0270">Exopolysaccharide synthesis</keyword>
<dbReference type="GO" id="GO:0005886">
    <property type="term" value="C:plasma membrane"/>
    <property type="evidence" value="ECO:0007669"/>
    <property type="project" value="UniProtKB-SubCell"/>
</dbReference>
<dbReference type="FunFam" id="3.40.50.300:FF:000527">
    <property type="entry name" value="Tyrosine-protein kinase etk"/>
    <property type="match status" value="1"/>
</dbReference>
<evidence type="ECO:0000256" key="11">
    <source>
        <dbReference type="ARBA" id="ARBA00023136"/>
    </source>
</evidence>
<evidence type="ECO:0000259" key="20">
    <source>
        <dbReference type="Pfam" id="PF02706"/>
    </source>
</evidence>
<dbReference type="GO" id="GO:0005524">
    <property type="term" value="F:ATP binding"/>
    <property type="evidence" value="ECO:0007669"/>
    <property type="project" value="UniProtKB-KW"/>
</dbReference>
<evidence type="ECO:0000256" key="9">
    <source>
        <dbReference type="ARBA" id="ARBA00022840"/>
    </source>
</evidence>
<dbReference type="GO" id="GO:0042802">
    <property type="term" value="F:identical protein binding"/>
    <property type="evidence" value="ECO:0007669"/>
    <property type="project" value="UniProtKB-ARBA"/>
</dbReference>
<evidence type="ECO:0000256" key="2">
    <source>
        <dbReference type="ARBA" id="ARBA00008883"/>
    </source>
</evidence>
<feature type="domain" description="Tyrosine-protein kinase G-rich" evidence="22">
    <location>
        <begin position="388"/>
        <end position="468"/>
    </location>
</feature>
<evidence type="ECO:0000313" key="23">
    <source>
        <dbReference type="EMBL" id="CAB3751940.1"/>
    </source>
</evidence>
<dbReference type="Pfam" id="PF23607">
    <property type="entry name" value="WZC_N"/>
    <property type="match status" value="1"/>
</dbReference>
<evidence type="ECO:0000256" key="7">
    <source>
        <dbReference type="ARBA" id="ARBA00022741"/>
    </source>
</evidence>
<keyword evidence="7" id="KW-0547">Nucleotide-binding</keyword>
<dbReference type="InterPro" id="IPR050445">
    <property type="entry name" value="Bact_polysacc_biosynth/exp"/>
</dbReference>
<keyword evidence="3" id="KW-1003">Cell membrane</keyword>
<keyword evidence="12" id="KW-0829">Tyrosine-protein kinase</keyword>
<feature type="transmembrane region" description="Helical" evidence="19">
    <location>
        <begin position="31"/>
        <end position="51"/>
    </location>
</feature>
<evidence type="ECO:0000259" key="21">
    <source>
        <dbReference type="Pfam" id="PF13614"/>
    </source>
</evidence>
<comment type="similarity">
    <text evidence="2">Belongs to the etk/wzc family.</text>
</comment>
<sequence>MSTQTHYSSDAHGAPDEVDLSMVAAVVRENAVLIALITAATLLLGVAYAFIAPPKYRADAMVQVDDSTSLVNDKLGDLAALFDGKATTEAEIELIRSRQVVDYAVRTLHLEIDARPRYFPLIGAWLARGATPGQPGTPVLGLGRFAWGGEVLRVKEFDVPPRLYDTRFTLRVGAGRSFTLIDRDGAVIALGQTGETVNGQTRYGPLRLYVEAFVAHEGTEFTLARASRQLTTEALQDALDVKEKARQSGVISIVLEGKDSERTAQTVNTIAQRYVQRNVDLKSGQAQQMLDFLDLQLPRLRADLDRAEQRYNAFRNQHGTVDLAEETRLLLRSIVDGKEKIITLQQQRDELAPRFAPGHPSLAALDAQLAGLLREQDQLAQQVKALPDTQQVALGLQRDVEVNTVLYTKLMDSAQQLRVLRAGQQGSARVVDYAVTAEQPVKPRKALVIGAASLLGLALGISAAFTRRSLTRGLEHTIDIEHAAGVPVYASISHSTRQAKLQRTQRGGRDAMAVLAMSAPQDVAVEGIRSLRTALQFRMGGDAINNIVMVTGPRPGVGKSFLSVNLAAVLAAAGKQVLLIDADLRRGSIESYVGVARTPGLADLLAGDAAQSVVQQQVLPGLDVLSRGTSTATPAELLMGERFTQAIERFSGAYDVVIVDTPPVLAVTDSMLIGKHAGTTLLAMRHGRHSAAELRHAMRLLGSAGVAVSGIVLCDVPQRATGYGGFSPYESVAQ</sequence>
<dbReference type="EMBL" id="CADIKH010000006">
    <property type="protein sequence ID" value="CAB3751940.1"/>
    <property type="molecule type" value="Genomic_DNA"/>
</dbReference>
<comment type="function">
    <text evidence="15">Probably involved in polymerization and/or export of exopolysaccharide EPS I which functions as a virulence factor. May be involved in an ATP-dependent process in the pathway for EPS I production, possibly export of the trimeric repeat units across the inner membrane or their polymerization.</text>
</comment>
<dbReference type="AlphaFoldDB" id="A0A6J5DCG2"/>
<dbReference type="Proteomes" id="UP000494363">
    <property type="component" value="Unassembled WGS sequence"/>
</dbReference>
<keyword evidence="8 23" id="KW-0418">Kinase</keyword>